<reference evidence="1 2" key="1">
    <citation type="journal article" date="2021" name="J. Hered.">
        <title>A chromosome-level genome assembly of the parasitoid wasp, Cotesia glomerata (Hymenoptera: Braconidae).</title>
        <authorList>
            <person name="Pinto B.J."/>
            <person name="Weis J.J."/>
            <person name="Gamble T."/>
            <person name="Ode P.J."/>
            <person name="Paul R."/>
            <person name="Zaspel J.M."/>
        </authorList>
    </citation>
    <scope>NUCLEOTIDE SEQUENCE [LARGE SCALE GENOMIC DNA]</scope>
    <source>
        <strain evidence="1">CgM1</strain>
    </source>
</reference>
<protein>
    <submittedName>
        <fullName evidence="1">Uncharacterized protein</fullName>
    </submittedName>
</protein>
<gene>
    <name evidence="1" type="ORF">KQX54_005922</name>
</gene>
<evidence type="ECO:0000313" key="2">
    <source>
        <dbReference type="Proteomes" id="UP000826195"/>
    </source>
</evidence>
<sequence>MGKEERNVKLYFLLVFRLMFDSNFEKVIADVASTSASLSGSLWRDSSRTNISTEWRISCAKGGLCITGKISDDLAAACSYTPYIPLDLGVSLFLGHTYTVYLSPSPQLQSTV</sequence>
<dbReference type="EMBL" id="JAHXZJ010000001">
    <property type="protein sequence ID" value="KAH0566992.1"/>
    <property type="molecule type" value="Genomic_DNA"/>
</dbReference>
<evidence type="ECO:0000313" key="1">
    <source>
        <dbReference type="EMBL" id="KAH0566992.1"/>
    </source>
</evidence>
<organism evidence="1 2">
    <name type="scientific">Cotesia glomerata</name>
    <name type="common">Lepidopteran parasitic wasp</name>
    <name type="synonym">Apanteles glomeratus</name>
    <dbReference type="NCBI Taxonomy" id="32391"/>
    <lineage>
        <taxon>Eukaryota</taxon>
        <taxon>Metazoa</taxon>
        <taxon>Ecdysozoa</taxon>
        <taxon>Arthropoda</taxon>
        <taxon>Hexapoda</taxon>
        <taxon>Insecta</taxon>
        <taxon>Pterygota</taxon>
        <taxon>Neoptera</taxon>
        <taxon>Endopterygota</taxon>
        <taxon>Hymenoptera</taxon>
        <taxon>Apocrita</taxon>
        <taxon>Ichneumonoidea</taxon>
        <taxon>Braconidae</taxon>
        <taxon>Microgastrinae</taxon>
        <taxon>Cotesia</taxon>
    </lineage>
</organism>
<dbReference type="AlphaFoldDB" id="A0AAV7J5I6"/>
<name>A0AAV7J5I6_COTGL</name>
<keyword evidence="2" id="KW-1185">Reference proteome</keyword>
<accession>A0AAV7J5I6</accession>
<dbReference type="Proteomes" id="UP000826195">
    <property type="component" value="Unassembled WGS sequence"/>
</dbReference>
<comment type="caution">
    <text evidence="1">The sequence shown here is derived from an EMBL/GenBank/DDBJ whole genome shotgun (WGS) entry which is preliminary data.</text>
</comment>
<proteinExistence type="predicted"/>